<gene>
    <name evidence="1" type="ORF">JEQ12_001499</name>
</gene>
<sequence length="149" mass="16562">MKSTVVSVCVGASWFQLPGCCHLPYPTEFPILMDIATATTAIAGIIKEEFEKRNWERGYCVYGVHHRGPDLISFTGDKFEIVHLKGQKDFEPTSINMNMDTHMDTHIGEDFPDGTVDKNPPADVEDTVLILGLAIFHMQQGSSAYGQQD</sequence>
<organism evidence="1 2">
    <name type="scientific">Ovis aries</name>
    <name type="common">Sheep</name>
    <dbReference type="NCBI Taxonomy" id="9940"/>
    <lineage>
        <taxon>Eukaryota</taxon>
        <taxon>Metazoa</taxon>
        <taxon>Chordata</taxon>
        <taxon>Craniata</taxon>
        <taxon>Vertebrata</taxon>
        <taxon>Euteleostomi</taxon>
        <taxon>Mammalia</taxon>
        <taxon>Eutheria</taxon>
        <taxon>Laurasiatheria</taxon>
        <taxon>Artiodactyla</taxon>
        <taxon>Ruminantia</taxon>
        <taxon>Pecora</taxon>
        <taxon>Bovidae</taxon>
        <taxon>Caprinae</taxon>
        <taxon>Ovis</taxon>
    </lineage>
</organism>
<name>A0A836AJS1_SHEEP</name>
<dbReference type="AlphaFoldDB" id="A0A836AJS1"/>
<dbReference type="EMBL" id="JAEMGP010000001">
    <property type="protein sequence ID" value="KAG5215923.1"/>
    <property type="molecule type" value="Genomic_DNA"/>
</dbReference>
<dbReference type="Proteomes" id="UP000664991">
    <property type="component" value="Unassembled WGS sequence"/>
</dbReference>
<reference evidence="1 2" key="1">
    <citation type="submission" date="2020-12" db="EMBL/GenBank/DDBJ databases">
        <title>De novo assembly of Tibetan sheep genome.</title>
        <authorList>
            <person name="Li X."/>
        </authorList>
    </citation>
    <scope>NUCLEOTIDE SEQUENCE [LARGE SCALE GENOMIC DNA]</scope>
    <source>
        <tissue evidence="1">Heart</tissue>
    </source>
</reference>
<comment type="caution">
    <text evidence="1">The sequence shown here is derived from an EMBL/GenBank/DDBJ whole genome shotgun (WGS) entry which is preliminary data.</text>
</comment>
<protein>
    <submittedName>
        <fullName evidence="1">Uncharacterized protein</fullName>
    </submittedName>
</protein>
<evidence type="ECO:0000313" key="2">
    <source>
        <dbReference type="Proteomes" id="UP000664991"/>
    </source>
</evidence>
<proteinExistence type="predicted"/>
<evidence type="ECO:0000313" key="1">
    <source>
        <dbReference type="EMBL" id="KAG5215923.1"/>
    </source>
</evidence>
<accession>A0A836AJS1</accession>